<name>A0AAV0G8M6_9ASTE</name>
<feature type="region of interest" description="Disordered" evidence="1">
    <location>
        <begin position="299"/>
        <end position="319"/>
    </location>
</feature>
<keyword evidence="2" id="KW-0812">Transmembrane</keyword>
<accession>A0AAV0G8M6</accession>
<dbReference type="AlphaFoldDB" id="A0AAV0G8M6"/>
<reference evidence="3" key="1">
    <citation type="submission" date="2022-07" db="EMBL/GenBank/DDBJ databases">
        <authorList>
            <person name="Macas J."/>
            <person name="Novak P."/>
            <person name="Neumann P."/>
        </authorList>
    </citation>
    <scope>NUCLEOTIDE SEQUENCE</scope>
</reference>
<dbReference type="EMBL" id="CAMAPF010001060">
    <property type="protein sequence ID" value="CAH9144119.1"/>
    <property type="molecule type" value="Genomic_DNA"/>
</dbReference>
<gene>
    <name evidence="3" type="ORF">CEPIT_LOCUS41198</name>
</gene>
<dbReference type="Proteomes" id="UP001152523">
    <property type="component" value="Unassembled WGS sequence"/>
</dbReference>
<organism evidence="3 4">
    <name type="scientific">Cuscuta epithymum</name>
    <dbReference type="NCBI Taxonomy" id="186058"/>
    <lineage>
        <taxon>Eukaryota</taxon>
        <taxon>Viridiplantae</taxon>
        <taxon>Streptophyta</taxon>
        <taxon>Embryophyta</taxon>
        <taxon>Tracheophyta</taxon>
        <taxon>Spermatophyta</taxon>
        <taxon>Magnoliopsida</taxon>
        <taxon>eudicotyledons</taxon>
        <taxon>Gunneridae</taxon>
        <taxon>Pentapetalae</taxon>
        <taxon>asterids</taxon>
        <taxon>lamiids</taxon>
        <taxon>Solanales</taxon>
        <taxon>Convolvulaceae</taxon>
        <taxon>Cuscuteae</taxon>
        <taxon>Cuscuta</taxon>
        <taxon>Cuscuta subgen. Cuscuta</taxon>
    </lineage>
</organism>
<comment type="caution">
    <text evidence="3">The sequence shown here is derived from an EMBL/GenBank/DDBJ whole genome shotgun (WGS) entry which is preliminary data.</text>
</comment>
<evidence type="ECO:0000313" key="3">
    <source>
        <dbReference type="EMBL" id="CAH9144119.1"/>
    </source>
</evidence>
<feature type="transmembrane region" description="Helical" evidence="2">
    <location>
        <begin position="12"/>
        <end position="33"/>
    </location>
</feature>
<protein>
    <submittedName>
        <fullName evidence="3">Uncharacterized protein</fullName>
    </submittedName>
</protein>
<proteinExistence type="predicted"/>
<keyword evidence="4" id="KW-1185">Reference proteome</keyword>
<evidence type="ECO:0000313" key="4">
    <source>
        <dbReference type="Proteomes" id="UP001152523"/>
    </source>
</evidence>
<keyword evidence="2" id="KW-1133">Transmembrane helix</keyword>
<sequence length="368" mass="40341">MIRPLDSVHYRYYCRCLFVCLPIFHVQASVGILPHKVMEHRFRSLPGSSINRFELENDIISSTFQQSVDVPDSNDTHALVTSAPALNSDPVLDYINQILLEEDSIDGDNQNMFFNLSNLRATQKSFYEALRGNPSSPSRCNSGTLDITFGSSSDDVGHLESKSIVTSDWDYGVDSIVSKSFVASDWNCGVDSIASKSLVTSDWNCGVDSTASKSLVTSDWNCGVDYIASKSLVTSDWNYGFDCIVSKSFVKCDPPSVPISSSSSQSCFDGLSGALCSLGSLDSVPNIFCDEHTESTMNSERGVKEANNLRLPPEDRGGHVNIDKDQSADSLWSLGSLDSVPNIFCDEHTQPTINFERGVKEASNFRLP</sequence>
<evidence type="ECO:0000256" key="2">
    <source>
        <dbReference type="SAM" id="Phobius"/>
    </source>
</evidence>
<evidence type="ECO:0000256" key="1">
    <source>
        <dbReference type="SAM" id="MobiDB-lite"/>
    </source>
</evidence>
<keyword evidence="2" id="KW-0472">Membrane</keyword>